<protein>
    <submittedName>
        <fullName evidence="1">Uncharacterized protein</fullName>
    </submittedName>
</protein>
<dbReference type="EMBL" id="KK120930">
    <property type="protein sequence ID" value="KFM79401.1"/>
    <property type="molecule type" value="Genomic_DNA"/>
</dbReference>
<keyword evidence="2" id="KW-1185">Reference proteome</keyword>
<evidence type="ECO:0000313" key="2">
    <source>
        <dbReference type="Proteomes" id="UP000054359"/>
    </source>
</evidence>
<dbReference type="Proteomes" id="UP000054359">
    <property type="component" value="Unassembled WGS sequence"/>
</dbReference>
<feature type="non-terminal residue" evidence="1">
    <location>
        <position position="53"/>
    </location>
</feature>
<reference evidence="1 2" key="1">
    <citation type="submission" date="2013-11" db="EMBL/GenBank/DDBJ databases">
        <title>Genome sequencing of Stegodyphus mimosarum.</title>
        <authorList>
            <person name="Bechsgaard J."/>
        </authorList>
    </citation>
    <scope>NUCLEOTIDE SEQUENCE [LARGE SCALE GENOMIC DNA]</scope>
</reference>
<gene>
    <name evidence="1" type="ORF">X975_17445</name>
</gene>
<evidence type="ECO:0000313" key="1">
    <source>
        <dbReference type="EMBL" id="KFM79401.1"/>
    </source>
</evidence>
<accession>A0A087UPW2</accession>
<organism evidence="1 2">
    <name type="scientific">Stegodyphus mimosarum</name>
    <name type="common">African social velvet spider</name>
    <dbReference type="NCBI Taxonomy" id="407821"/>
    <lineage>
        <taxon>Eukaryota</taxon>
        <taxon>Metazoa</taxon>
        <taxon>Ecdysozoa</taxon>
        <taxon>Arthropoda</taxon>
        <taxon>Chelicerata</taxon>
        <taxon>Arachnida</taxon>
        <taxon>Araneae</taxon>
        <taxon>Araneomorphae</taxon>
        <taxon>Entelegynae</taxon>
        <taxon>Eresoidea</taxon>
        <taxon>Eresidae</taxon>
        <taxon>Stegodyphus</taxon>
    </lineage>
</organism>
<name>A0A087UPW2_STEMI</name>
<sequence length="53" mass="5597">MDSIHSGFLIAEQEMVTATGIPGSVMQSFNLVMISSSLSHLAISDKSLSEGKN</sequence>
<dbReference type="AlphaFoldDB" id="A0A087UPW2"/>
<proteinExistence type="predicted"/>